<comment type="caution">
    <text evidence="1">The sequence shown here is derived from an EMBL/GenBank/DDBJ whole genome shotgun (WGS) entry which is preliminary data.</text>
</comment>
<evidence type="ECO:0000313" key="1">
    <source>
        <dbReference type="EMBL" id="KRX18391.1"/>
    </source>
</evidence>
<keyword evidence="2" id="KW-1185">Reference proteome</keyword>
<evidence type="ECO:0000313" key="2">
    <source>
        <dbReference type="Proteomes" id="UP000054630"/>
    </source>
</evidence>
<dbReference type="Proteomes" id="UP000054630">
    <property type="component" value="Unassembled WGS sequence"/>
</dbReference>
<dbReference type="AlphaFoldDB" id="A0A0V0RVF5"/>
<reference evidence="1 2" key="1">
    <citation type="submission" date="2015-01" db="EMBL/GenBank/DDBJ databases">
        <title>Evolution of Trichinella species and genotypes.</title>
        <authorList>
            <person name="Korhonen P.K."/>
            <person name="Edoardo P."/>
            <person name="Giuseppe L.R."/>
            <person name="Gasser R.B."/>
        </authorList>
    </citation>
    <scope>NUCLEOTIDE SEQUENCE [LARGE SCALE GENOMIC DNA]</scope>
    <source>
        <strain evidence="1">ISS37</strain>
    </source>
</reference>
<name>A0A0V0RVF5_9BILA</name>
<dbReference type="EMBL" id="JYDL01000073">
    <property type="protein sequence ID" value="KRX18391.1"/>
    <property type="molecule type" value="Genomic_DNA"/>
</dbReference>
<protein>
    <submittedName>
        <fullName evidence="1">Uncharacterized protein</fullName>
    </submittedName>
</protein>
<gene>
    <name evidence="1" type="ORF">T07_10861</name>
</gene>
<proteinExistence type="predicted"/>
<organism evidence="1 2">
    <name type="scientific">Trichinella nelsoni</name>
    <dbReference type="NCBI Taxonomy" id="6336"/>
    <lineage>
        <taxon>Eukaryota</taxon>
        <taxon>Metazoa</taxon>
        <taxon>Ecdysozoa</taxon>
        <taxon>Nematoda</taxon>
        <taxon>Enoplea</taxon>
        <taxon>Dorylaimia</taxon>
        <taxon>Trichinellida</taxon>
        <taxon>Trichinellidae</taxon>
        <taxon>Trichinella</taxon>
    </lineage>
</organism>
<accession>A0A0V0RVF5</accession>
<sequence length="70" mass="8261">MINKNDLLKNFISVHHFSTLPTCCQKQQHLIRNSHGGNSVSQPFDVKFCFIKNIWYGVFAFDHRFKFNSE</sequence>